<sequence>MSLYADEDVELYGSAPGAGAVVAPTDPLQALTAALSTPAETPEQADALLAAGTRFEEHADKLPDLLTKLLPMVVDGGDSLLRAWTLDMLALTVGRSSLQTHLKLEVAQTSLESLNRLLQTGSISTIRATIPIFSTIYPMVFRQLALGGSSAASLFNVFESSKARILSLVLDPNSHPQDVGIKAAAWKFAQRVLIVGTRPLGSDPRLQARSSDVSVALIQPGSLLNAVKVEEEAKLMRTQLVTHMYTSDDPAVLHPIINCFPLVLKHRPTLASLIIGSISAWVPSAMEAAHRPSMQVRAVEKTLRAVMAHIARHHGVGYSAQLQDALSRQKQRMEQAWADDAENRRARRANIAAGKHLLDDAESSAGAAKRQRLEVKPGSGDGRGGVMVDVSQFALEPVIDAVIAGLSAVSDDLLARAFENARQAIQNNAPDAVHVLTPSLFKEDVKAEEDEVLNPLDMDLDDEEDLLMEPVEPELDEPVMIVDFRLPPPQPIPDDEKAGLVDFAVRRIWDNGSELSHLADLKISDGPRTAVQPKEMWMLLLARISSRGGEDKRRIIGEFVAKDFGQRSKFATVWLNEEWLARRRGEENQYEEGVMAILRAYIPTLDSKDSSLSKFLVGLPEIPESVIAALEPLCEDSERMIVGFLSLRELAEARPPIRKRAVHTLLEFCTHPERKVRVMAITTVRRWVPNTAMSQDVIDYALGVLERLTVPPKPKAAEDEQGEEGEEGAEAKDEVKDGEEEAVEPVKVKVEEAAAMEVETGEEQKEHVMSKYLSDVDPSTVSQHVELAFALSRRDQELLDKIFALYPKLPAPIQDTVEEMLTPLVRSLGPTKKLLDILKNFPVGADKLALRVITTLSAEGSSPVLVGVIRSLMAERELDPRFIIPVIGELDKGEIESQIPGIVSLLTKPDARDVVRTAFASALQKMTPADLLVCLHSEKAGLKPTVDAIGICFSMTTVFRSDVLANAMQRIVDQPSPLPVCFVRTVIQAVTTYKSLVPFVANNVIPKLVAKRVWDMPQLWEGFVRLVRVLGQASFNALLQMPVERIREVVEKQPTLKAPLKTFLANKPTARQQLAQIFADDSASAGGSPASVVASA</sequence>
<name>A0A427Y457_9TREE</name>
<dbReference type="GO" id="GO:0005847">
    <property type="term" value="C:mRNA cleavage and polyadenylation specificity factor complex"/>
    <property type="evidence" value="ECO:0007669"/>
    <property type="project" value="TreeGrafter"/>
</dbReference>
<evidence type="ECO:0008006" key="9">
    <source>
        <dbReference type="Google" id="ProtNLM"/>
    </source>
</evidence>
<gene>
    <name evidence="7" type="ORF">EHS24_004058</name>
</gene>
<dbReference type="PANTHER" id="PTHR15245">
    <property type="entry name" value="SYMPLEKIN-RELATED"/>
    <property type="match status" value="1"/>
</dbReference>
<feature type="domain" description="Symplekin C-terminal" evidence="6">
    <location>
        <begin position="879"/>
        <end position="1052"/>
    </location>
</feature>
<keyword evidence="2" id="KW-0507">mRNA processing</keyword>
<dbReference type="GO" id="GO:0006397">
    <property type="term" value="P:mRNA processing"/>
    <property type="evidence" value="ECO:0007669"/>
    <property type="project" value="UniProtKB-KW"/>
</dbReference>
<dbReference type="RefSeq" id="XP_028478659.1">
    <property type="nucleotide sequence ID" value="XM_028619687.1"/>
</dbReference>
<evidence type="ECO:0000313" key="7">
    <source>
        <dbReference type="EMBL" id="RSH85874.1"/>
    </source>
</evidence>
<reference evidence="7 8" key="1">
    <citation type="submission" date="2018-11" db="EMBL/GenBank/DDBJ databases">
        <title>Genome sequence of Apiotrichum porosum DSM 27194.</title>
        <authorList>
            <person name="Aliyu H."/>
            <person name="Gorte O."/>
            <person name="Ochsenreither K."/>
        </authorList>
    </citation>
    <scope>NUCLEOTIDE SEQUENCE [LARGE SCALE GENOMIC DNA]</scope>
    <source>
        <strain evidence="7 8">DSM 27194</strain>
    </source>
</reference>
<protein>
    <recommendedName>
        <fullName evidence="9">Symplekin</fullName>
    </recommendedName>
</protein>
<evidence type="ECO:0000256" key="4">
    <source>
        <dbReference type="SAM" id="MobiDB-lite"/>
    </source>
</evidence>
<comment type="caution">
    <text evidence="7">The sequence shown here is derived from an EMBL/GenBank/DDBJ whole genome shotgun (WGS) entry which is preliminary data.</text>
</comment>
<dbReference type="Pfam" id="PF11935">
    <property type="entry name" value="SYMPK_PTA1_N"/>
    <property type="match status" value="1"/>
</dbReference>
<dbReference type="Proteomes" id="UP000279236">
    <property type="component" value="Unassembled WGS sequence"/>
</dbReference>
<dbReference type="EMBL" id="RSCE01000002">
    <property type="protein sequence ID" value="RSH85874.1"/>
    <property type="molecule type" value="Genomic_DNA"/>
</dbReference>
<dbReference type="PANTHER" id="PTHR15245:SF20">
    <property type="entry name" value="SYMPLEKIN"/>
    <property type="match status" value="1"/>
</dbReference>
<dbReference type="STRING" id="105984.A0A427Y457"/>
<evidence type="ECO:0000259" key="5">
    <source>
        <dbReference type="Pfam" id="PF11935"/>
    </source>
</evidence>
<feature type="region of interest" description="Disordered" evidence="4">
    <location>
        <begin position="362"/>
        <end position="381"/>
    </location>
</feature>
<dbReference type="InterPro" id="IPR016024">
    <property type="entry name" value="ARM-type_fold"/>
</dbReference>
<evidence type="ECO:0000256" key="1">
    <source>
        <dbReference type="ARBA" id="ARBA00004123"/>
    </source>
</evidence>
<keyword evidence="3" id="KW-0539">Nucleus</keyword>
<dbReference type="InterPro" id="IPR022075">
    <property type="entry name" value="Symplekin_C"/>
</dbReference>
<evidence type="ECO:0000256" key="2">
    <source>
        <dbReference type="ARBA" id="ARBA00022664"/>
    </source>
</evidence>
<dbReference type="OrthoDB" id="331600at2759"/>
<keyword evidence="8" id="KW-1185">Reference proteome</keyword>
<comment type="subcellular location">
    <subcellularLocation>
        <location evidence="1">Nucleus</location>
    </subcellularLocation>
</comment>
<dbReference type="GeneID" id="39588601"/>
<dbReference type="Pfam" id="PF12295">
    <property type="entry name" value="Symplekin_C"/>
    <property type="match status" value="1"/>
</dbReference>
<proteinExistence type="predicted"/>
<feature type="domain" description="Symplekin/Pta1 N-terminal" evidence="5">
    <location>
        <begin position="123"/>
        <end position="340"/>
    </location>
</feature>
<dbReference type="InterPro" id="IPR011989">
    <property type="entry name" value="ARM-like"/>
</dbReference>
<dbReference type="SUPFAM" id="SSF48371">
    <property type="entry name" value="ARM repeat"/>
    <property type="match status" value="1"/>
</dbReference>
<evidence type="ECO:0000313" key="8">
    <source>
        <dbReference type="Proteomes" id="UP000279236"/>
    </source>
</evidence>
<dbReference type="Gene3D" id="1.25.10.10">
    <property type="entry name" value="Leucine-rich Repeat Variant"/>
    <property type="match status" value="1"/>
</dbReference>
<evidence type="ECO:0000256" key="3">
    <source>
        <dbReference type="ARBA" id="ARBA00023242"/>
    </source>
</evidence>
<feature type="compositionally biased region" description="Acidic residues" evidence="4">
    <location>
        <begin position="719"/>
        <end position="728"/>
    </location>
</feature>
<dbReference type="InterPro" id="IPR021850">
    <property type="entry name" value="Symplekin/Pta1"/>
</dbReference>
<dbReference type="AlphaFoldDB" id="A0A427Y457"/>
<evidence type="ECO:0000259" key="6">
    <source>
        <dbReference type="Pfam" id="PF12295"/>
    </source>
</evidence>
<accession>A0A427Y457</accession>
<organism evidence="7 8">
    <name type="scientific">Apiotrichum porosum</name>
    <dbReference type="NCBI Taxonomy" id="105984"/>
    <lineage>
        <taxon>Eukaryota</taxon>
        <taxon>Fungi</taxon>
        <taxon>Dikarya</taxon>
        <taxon>Basidiomycota</taxon>
        <taxon>Agaricomycotina</taxon>
        <taxon>Tremellomycetes</taxon>
        <taxon>Trichosporonales</taxon>
        <taxon>Trichosporonaceae</taxon>
        <taxon>Apiotrichum</taxon>
    </lineage>
</organism>
<dbReference type="InterPro" id="IPR032460">
    <property type="entry name" value="Symplekin/Pta1_N"/>
</dbReference>
<feature type="region of interest" description="Disordered" evidence="4">
    <location>
        <begin position="711"/>
        <end position="743"/>
    </location>
</feature>